<sequence>MHKNLYRGLIALAACVAIGARALPVYESQEVALYMQGYFTTHQLNINGNTSLVDGPSRIGFNLDVPAYDEWNVGFNIEWGIQAVSPNQQVVISGDQQAAPGEQAAPLYTRQGHAYAKHDLWGDFAAGKQWAVYYDVAGITDWYNVSGGLASGAYALGTDGGITGTGRANGALTWRKRWEGFGGEFQVGLQYAAHTADLDIEVEDVAGPDTLLVCPPGDCEYGISRGASLTYELDIGSGLLLGTAYNRVNLDISTDRGQVFDISDPNNPVLIRSDRVIRASSNDFAFIGGIAYGKGAFQQGLYAAFNWQRSHNNELAPPSSTMGATNFFNAIGSESFVSYTWGNLNCYSLYGGHNLLKSHDDEIFEEALITGDGYRLGKYFLGFNYRWNERVRLYLEAAEDDSNEVAQQNNGFIAVGIRVDI</sequence>
<feature type="chain" id="PRO_5046873456" evidence="4">
    <location>
        <begin position="23"/>
        <end position="421"/>
    </location>
</feature>
<keyword evidence="3" id="KW-0472">Membrane</keyword>
<evidence type="ECO:0000256" key="4">
    <source>
        <dbReference type="SAM" id="SignalP"/>
    </source>
</evidence>
<keyword evidence="2 4" id="KW-0732">Signal</keyword>
<reference evidence="7" key="1">
    <citation type="journal article" date="2019" name="Int. J. Syst. Evol. Microbiol.">
        <title>The Global Catalogue of Microorganisms (GCM) 10K type strain sequencing project: providing services to taxonomists for standard genome sequencing and annotation.</title>
        <authorList>
            <consortium name="The Broad Institute Genomics Platform"/>
            <consortium name="The Broad Institute Genome Sequencing Center for Infectious Disease"/>
            <person name="Wu L."/>
            <person name="Ma J."/>
        </authorList>
    </citation>
    <scope>NUCLEOTIDE SEQUENCE [LARGE SCALE GENOMIC DNA]</scope>
    <source>
        <strain evidence="7">KCTC 12848</strain>
    </source>
</reference>
<dbReference type="PANTHER" id="PTHR34501:SF2">
    <property type="entry name" value="OUTER MEMBRANE PORIN F-RELATED"/>
    <property type="match status" value="1"/>
</dbReference>
<name>A0ABW5EE39_9GAMM</name>
<dbReference type="EMBL" id="JBHUJD010000019">
    <property type="protein sequence ID" value="MFD2311542.1"/>
    <property type="molecule type" value="Genomic_DNA"/>
</dbReference>
<evidence type="ECO:0000313" key="6">
    <source>
        <dbReference type="EMBL" id="MFD2311542.1"/>
    </source>
</evidence>
<proteinExistence type="predicted"/>
<dbReference type="SUPFAM" id="SSF56935">
    <property type="entry name" value="Porins"/>
    <property type="match status" value="1"/>
</dbReference>
<comment type="caution">
    <text evidence="6">The sequence shown here is derived from an EMBL/GenBank/DDBJ whole genome shotgun (WGS) entry which is preliminary data.</text>
</comment>
<accession>A0ABW5EE39</accession>
<gene>
    <name evidence="6" type="ORF">ACFSKX_14030</name>
</gene>
<dbReference type="InterPro" id="IPR033900">
    <property type="entry name" value="Gram_neg_porin_domain"/>
</dbReference>
<protein>
    <submittedName>
        <fullName evidence="6">Porin</fullName>
    </submittedName>
</protein>
<dbReference type="InterPro" id="IPR023614">
    <property type="entry name" value="Porin_dom_sf"/>
</dbReference>
<dbReference type="InterPro" id="IPR050298">
    <property type="entry name" value="Gram-neg_bact_OMP"/>
</dbReference>
<dbReference type="Proteomes" id="UP001597425">
    <property type="component" value="Unassembled WGS sequence"/>
</dbReference>
<organism evidence="6 7">
    <name type="scientific">Microbulbifer halophilus</name>
    <dbReference type="NCBI Taxonomy" id="453963"/>
    <lineage>
        <taxon>Bacteria</taxon>
        <taxon>Pseudomonadati</taxon>
        <taxon>Pseudomonadota</taxon>
        <taxon>Gammaproteobacteria</taxon>
        <taxon>Cellvibrionales</taxon>
        <taxon>Microbulbiferaceae</taxon>
        <taxon>Microbulbifer</taxon>
    </lineage>
</organism>
<feature type="domain" description="Porin" evidence="5">
    <location>
        <begin position="30"/>
        <end position="403"/>
    </location>
</feature>
<dbReference type="PANTHER" id="PTHR34501">
    <property type="entry name" value="PROTEIN YDDL-RELATED"/>
    <property type="match status" value="1"/>
</dbReference>
<dbReference type="Pfam" id="PF13609">
    <property type="entry name" value="Porin_4"/>
    <property type="match status" value="1"/>
</dbReference>
<evidence type="ECO:0000259" key="5">
    <source>
        <dbReference type="Pfam" id="PF13609"/>
    </source>
</evidence>
<evidence type="ECO:0000313" key="7">
    <source>
        <dbReference type="Proteomes" id="UP001597425"/>
    </source>
</evidence>
<keyword evidence="7" id="KW-1185">Reference proteome</keyword>
<evidence type="ECO:0000256" key="2">
    <source>
        <dbReference type="ARBA" id="ARBA00022729"/>
    </source>
</evidence>
<comment type="subcellular location">
    <subcellularLocation>
        <location evidence="1">Cell outer membrane</location>
        <topology evidence="1">Multi-pass membrane protein</topology>
    </subcellularLocation>
</comment>
<evidence type="ECO:0000256" key="1">
    <source>
        <dbReference type="ARBA" id="ARBA00004571"/>
    </source>
</evidence>
<dbReference type="Gene3D" id="2.40.160.10">
    <property type="entry name" value="Porin"/>
    <property type="match status" value="1"/>
</dbReference>
<evidence type="ECO:0000256" key="3">
    <source>
        <dbReference type="ARBA" id="ARBA00023136"/>
    </source>
</evidence>
<dbReference type="RefSeq" id="WP_265722311.1">
    <property type="nucleotide sequence ID" value="NZ_JAPIVK010000021.1"/>
</dbReference>
<feature type="signal peptide" evidence="4">
    <location>
        <begin position="1"/>
        <end position="22"/>
    </location>
</feature>